<protein>
    <submittedName>
        <fullName evidence="4">NUDIX domain-containing protein</fullName>
    </submittedName>
</protein>
<dbReference type="PANTHER" id="PTHR43046:SF14">
    <property type="entry name" value="MUTT_NUDIX FAMILY PROTEIN"/>
    <property type="match status" value="1"/>
</dbReference>
<dbReference type="SUPFAM" id="SSF55811">
    <property type="entry name" value="Nudix"/>
    <property type="match status" value="1"/>
</dbReference>
<evidence type="ECO:0000313" key="4">
    <source>
        <dbReference type="EMBL" id="WRP17620.1"/>
    </source>
</evidence>
<reference evidence="4 5" key="1">
    <citation type="journal article" date="2024" name="Front. Microbiol.">
        <title>Novel thermophilic genera Geochorda gen. nov. and Carboxydochorda gen. nov. from the deep terrestrial subsurface reveal the ecophysiological diversity in the class Limnochordia.</title>
        <authorList>
            <person name="Karnachuk O.V."/>
            <person name="Lukina A.P."/>
            <person name="Avakyan M.R."/>
            <person name="Kadnikov V.V."/>
            <person name="Begmatov S."/>
            <person name="Beletsky A.V."/>
            <person name="Vlasova K.G."/>
            <person name="Novikov A.A."/>
            <person name="Shcherbakova V.A."/>
            <person name="Mardanov A.V."/>
            <person name="Ravin N.V."/>
        </authorList>
    </citation>
    <scope>NUCLEOTIDE SEQUENCE [LARGE SCALE GENOMIC DNA]</scope>
    <source>
        <strain evidence="4 5">L945</strain>
    </source>
</reference>
<accession>A0ABZ1BXT5</accession>
<keyword evidence="2" id="KW-0378">Hydrolase</keyword>
<dbReference type="InterPro" id="IPR000086">
    <property type="entry name" value="NUDIX_hydrolase_dom"/>
</dbReference>
<feature type="domain" description="Nudix hydrolase" evidence="3">
    <location>
        <begin position="17"/>
        <end position="154"/>
    </location>
</feature>
<dbReference type="PRINTS" id="PR00502">
    <property type="entry name" value="NUDIXFAMILY"/>
</dbReference>
<evidence type="ECO:0000256" key="2">
    <source>
        <dbReference type="ARBA" id="ARBA00022801"/>
    </source>
</evidence>
<dbReference type="InterPro" id="IPR020476">
    <property type="entry name" value="Nudix_hydrolase"/>
</dbReference>
<proteinExistence type="predicted"/>
<keyword evidence="5" id="KW-1185">Reference proteome</keyword>
<comment type="cofactor">
    <cofactor evidence="1">
        <name>Mg(2+)</name>
        <dbReference type="ChEBI" id="CHEBI:18420"/>
    </cofactor>
</comment>
<dbReference type="EMBL" id="CP141615">
    <property type="protein sequence ID" value="WRP17620.1"/>
    <property type="molecule type" value="Genomic_DNA"/>
</dbReference>
<dbReference type="InterPro" id="IPR015797">
    <property type="entry name" value="NUDIX_hydrolase-like_dom_sf"/>
</dbReference>
<evidence type="ECO:0000259" key="3">
    <source>
        <dbReference type="PROSITE" id="PS51462"/>
    </source>
</evidence>
<evidence type="ECO:0000313" key="5">
    <source>
        <dbReference type="Proteomes" id="UP001332192"/>
    </source>
</evidence>
<gene>
    <name evidence="4" type="ORF">U7230_00965</name>
</gene>
<evidence type="ECO:0000256" key="1">
    <source>
        <dbReference type="ARBA" id="ARBA00001946"/>
    </source>
</evidence>
<dbReference type="PROSITE" id="PS51462">
    <property type="entry name" value="NUDIX"/>
    <property type="match status" value="1"/>
</dbReference>
<dbReference type="Pfam" id="PF00293">
    <property type="entry name" value="NUDIX"/>
    <property type="match status" value="1"/>
</dbReference>
<dbReference type="PANTHER" id="PTHR43046">
    <property type="entry name" value="GDP-MANNOSE MANNOSYL HYDROLASE"/>
    <property type="match status" value="1"/>
</dbReference>
<dbReference type="RefSeq" id="WP_324716890.1">
    <property type="nucleotide sequence ID" value="NZ_CP141615.1"/>
</dbReference>
<dbReference type="Gene3D" id="3.90.79.10">
    <property type="entry name" value="Nucleoside Triphosphate Pyrophosphohydrolase"/>
    <property type="match status" value="1"/>
</dbReference>
<organism evidence="4 5">
    <name type="scientific">Carboxydichorda subterranea</name>
    <dbReference type="NCBI Taxonomy" id="3109565"/>
    <lineage>
        <taxon>Bacteria</taxon>
        <taxon>Bacillati</taxon>
        <taxon>Bacillota</taxon>
        <taxon>Limnochordia</taxon>
        <taxon>Limnochordales</taxon>
        <taxon>Geochordaceae</taxon>
        <taxon>Carboxydichorda</taxon>
    </lineage>
</organism>
<sequence>MKAPDKTVVCRTVRGELRRFPAQTLRFRPAAYGIALQDGQVLVARSHFSGYWELPGGAVAPWETLEEGLAREYQEETGLPVAVGEFVAFDQGFIAFFQHAFNSLRFYYLVRPEASQPTAQKDEVDEVRWIDLGRLSEATMAPGHYQALMRSLHKARA</sequence>
<dbReference type="Proteomes" id="UP001332192">
    <property type="component" value="Chromosome"/>
</dbReference>
<name>A0ABZ1BXT5_9FIRM</name>